<dbReference type="RefSeq" id="WP_037547682.1">
    <property type="nucleotide sequence ID" value="NZ_JNUP01000064.1"/>
</dbReference>
<sequence length="336" mass="34852">MRKTIGLVLVLIAMVAGMPLFAAGAGESSQGNQVQTIGISKIVAHPALDAVEQGIQDELSELGFDLEYDLQNANGDLNTATSIANKFRADKVALAVGIATPTAQALVNTLRDIPVVYSAVTDPAGAGLVPSVDQGGENVTGISDLTPVKEQLELLLRLNPSIKSIGHVYSSGEANAVALAELAEQAAAELGLTFVPATVTNSAEVRTATQTIIDKVDAVYVSTDNTVVSALNALVDVASRQGKPVMSADPSSAEEVGVLAAWGFDYYKMGRATGRLIARLLEGESPASIPTQYMTDAADVDLLINLDVAEALGITVPQDVRSSAATLVQDGQVVKQ</sequence>
<dbReference type="Proteomes" id="UP000029692">
    <property type="component" value="Unassembled WGS sequence"/>
</dbReference>
<proteinExistence type="predicted"/>
<dbReference type="OrthoDB" id="9776955at2"/>
<reference evidence="2 3" key="1">
    <citation type="submission" date="2014-05" db="EMBL/GenBank/DDBJ databases">
        <title>De novo Genome Sequence of Spirocheata sp.</title>
        <authorList>
            <person name="Shivani Y."/>
            <person name="Subhash Y."/>
            <person name="Tushar L."/>
            <person name="Sasikala C."/>
            <person name="Ramana C.V."/>
        </authorList>
    </citation>
    <scope>NUCLEOTIDE SEQUENCE [LARGE SCALE GENOMIC DNA]</scope>
    <source>
        <strain evidence="2 3">JC230</strain>
    </source>
</reference>
<accession>A0A098QVM0</accession>
<dbReference type="eggNOG" id="COG2984">
    <property type="taxonomic scope" value="Bacteria"/>
</dbReference>
<gene>
    <name evidence="2" type="ORF">DC28_08520</name>
</gene>
<dbReference type="InterPro" id="IPR007487">
    <property type="entry name" value="ABC_transpt-TYRBP-like"/>
</dbReference>
<evidence type="ECO:0000313" key="2">
    <source>
        <dbReference type="EMBL" id="KGE71860.1"/>
    </source>
</evidence>
<dbReference type="Gene3D" id="3.40.50.2300">
    <property type="match status" value="2"/>
</dbReference>
<dbReference type="CDD" id="cd06325">
    <property type="entry name" value="PBP1_ABC_unchar_transporter"/>
    <property type="match status" value="1"/>
</dbReference>
<evidence type="ECO:0000256" key="1">
    <source>
        <dbReference type="SAM" id="SignalP"/>
    </source>
</evidence>
<dbReference type="PANTHER" id="PTHR35271">
    <property type="entry name" value="ABC TRANSPORTER, SUBSTRATE-BINDING LIPOPROTEIN-RELATED"/>
    <property type="match status" value="1"/>
</dbReference>
<comment type="caution">
    <text evidence="2">The sequence shown here is derived from an EMBL/GenBank/DDBJ whole genome shotgun (WGS) entry which is preliminary data.</text>
</comment>
<dbReference type="SUPFAM" id="SSF53822">
    <property type="entry name" value="Periplasmic binding protein-like I"/>
    <property type="match status" value="1"/>
</dbReference>
<protein>
    <submittedName>
        <fullName evidence="2">ABC transporter substrate-binding protein</fullName>
    </submittedName>
</protein>
<keyword evidence="3" id="KW-1185">Reference proteome</keyword>
<dbReference type="PANTHER" id="PTHR35271:SF1">
    <property type="entry name" value="ABC TRANSPORTER, SUBSTRATE-BINDING LIPOPROTEIN"/>
    <property type="match status" value="1"/>
</dbReference>
<feature type="chain" id="PRO_5001946368" evidence="1">
    <location>
        <begin position="23"/>
        <end position="336"/>
    </location>
</feature>
<organism evidence="2 3">
    <name type="scientific">Spirochaeta lutea</name>
    <dbReference type="NCBI Taxonomy" id="1480694"/>
    <lineage>
        <taxon>Bacteria</taxon>
        <taxon>Pseudomonadati</taxon>
        <taxon>Spirochaetota</taxon>
        <taxon>Spirochaetia</taxon>
        <taxon>Spirochaetales</taxon>
        <taxon>Spirochaetaceae</taxon>
        <taxon>Spirochaeta</taxon>
    </lineage>
</organism>
<dbReference type="EMBL" id="JNUP01000064">
    <property type="protein sequence ID" value="KGE71860.1"/>
    <property type="molecule type" value="Genomic_DNA"/>
</dbReference>
<dbReference type="Pfam" id="PF04392">
    <property type="entry name" value="ABC_sub_bind"/>
    <property type="match status" value="1"/>
</dbReference>
<keyword evidence="1" id="KW-0732">Signal</keyword>
<dbReference type="InterPro" id="IPR028082">
    <property type="entry name" value="Peripla_BP_I"/>
</dbReference>
<evidence type="ECO:0000313" key="3">
    <source>
        <dbReference type="Proteomes" id="UP000029692"/>
    </source>
</evidence>
<dbReference type="STRING" id="1480694.DC28_08520"/>
<name>A0A098QVM0_9SPIO</name>
<dbReference type="AlphaFoldDB" id="A0A098QVM0"/>
<feature type="signal peptide" evidence="1">
    <location>
        <begin position="1"/>
        <end position="22"/>
    </location>
</feature>